<evidence type="ECO:0000313" key="5">
    <source>
        <dbReference type="Proteomes" id="UP000268623"/>
    </source>
</evidence>
<gene>
    <name evidence="4" type="ORF">D1O30_18220</name>
</gene>
<name>A0A3M9XYB2_9HYPH</name>
<evidence type="ECO:0000256" key="2">
    <source>
        <dbReference type="SAM" id="Phobius"/>
    </source>
</evidence>
<reference evidence="4 5" key="1">
    <citation type="submission" date="2018-08" db="EMBL/GenBank/DDBJ databases">
        <title>Genome sequence of Methylocystis hirsuta CSC1, a methanotroph able to accumulate PHAs.</title>
        <authorList>
            <person name="Bordel S."/>
            <person name="Rodriguez E."/>
            <person name="Gancedo J."/>
            <person name="Munoz R."/>
        </authorList>
    </citation>
    <scope>NUCLEOTIDE SEQUENCE [LARGE SCALE GENOMIC DNA]</scope>
    <source>
        <strain evidence="4 5">CSC1</strain>
    </source>
</reference>
<protein>
    <submittedName>
        <fullName evidence="4">DUF4041 domain-containing protein</fullName>
    </submittedName>
</protein>
<comment type="caution">
    <text evidence="4">The sequence shown here is derived from an EMBL/GenBank/DDBJ whole genome shotgun (WGS) entry which is preliminary data.</text>
</comment>
<dbReference type="AlphaFoldDB" id="A0A3M9XYB2"/>
<dbReference type="OrthoDB" id="9811665at2"/>
<dbReference type="RefSeq" id="WP_123177116.1">
    <property type="nucleotide sequence ID" value="NZ_QWDD01000001.1"/>
</dbReference>
<feature type="domain" description="Bacteriophage T5 Orf172 DNA-binding" evidence="3">
    <location>
        <begin position="344"/>
        <end position="427"/>
    </location>
</feature>
<organism evidence="4 5">
    <name type="scientific">Methylocystis hirsuta</name>
    <dbReference type="NCBI Taxonomy" id="369798"/>
    <lineage>
        <taxon>Bacteria</taxon>
        <taxon>Pseudomonadati</taxon>
        <taxon>Pseudomonadota</taxon>
        <taxon>Alphaproteobacteria</taxon>
        <taxon>Hyphomicrobiales</taxon>
        <taxon>Methylocystaceae</taxon>
        <taxon>Methylocystis</taxon>
    </lineage>
</organism>
<feature type="transmembrane region" description="Helical" evidence="2">
    <location>
        <begin position="6"/>
        <end position="27"/>
    </location>
</feature>
<feature type="coiled-coil region" evidence="1">
    <location>
        <begin position="244"/>
        <end position="327"/>
    </location>
</feature>
<dbReference type="InterPro" id="IPR018306">
    <property type="entry name" value="Phage_T5_Orf172_DNA-bd"/>
</dbReference>
<dbReference type="Proteomes" id="UP000268623">
    <property type="component" value="Unassembled WGS sequence"/>
</dbReference>
<evidence type="ECO:0000256" key="1">
    <source>
        <dbReference type="SAM" id="Coils"/>
    </source>
</evidence>
<dbReference type="EMBL" id="QWDD01000001">
    <property type="protein sequence ID" value="RNJ51890.1"/>
    <property type="molecule type" value="Genomic_DNA"/>
</dbReference>
<keyword evidence="1" id="KW-0175">Coiled coil</keyword>
<proteinExistence type="predicted"/>
<evidence type="ECO:0000259" key="3">
    <source>
        <dbReference type="SMART" id="SM00974"/>
    </source>
</evidence>
<sequence>MPPLYYIAVGIGVLIVVLCCLLVLLVSRLTIEKKLRREESEASAAQIRNYEARLQPIAARLKPITDLDEEIARLESETRRWQQEIETLRISYGEKKNIHDHLLHQVAVFDEKLAFAEMGVYEPHFDFSDSEEYRKAIIAIREAQKGMVSDNTAVICTTKWSLDGSASKGQTMTNRNIRLTLRAFNNECDAAIANTRWNNVNAMERRILNAQSQIDKLNASNAIFVASEYAQLKLEELYVTHEFREKLKAERDERAETARLAREEQKLIRDMEKAEEEEARYRRLLDKARAEARSIVGQQLDAFNEQIKILEQDLAEAHERAVRAQAMAEKTRSGYVYIISNIGSFGGDIVKIGLTRRLDPADRIRELGDASVPFAFDTHAIIYSDDAPSLERALHAEFELVRVNAQNYRKEFFRAALQDVEVAVKRLAPNAPFFKDIEAQDYHETLAKRNAALLAIEVAPENAFPDSI</sequence>
<accession>A0A3M9XYB2</accession>
<dbReference type="Pfam" id="PF10544">
    <property type="entry name" value="T5orf172"/>
    <property type="match status" value="1"/>
</dbReference>
<keyword evidence="2" id="KW-0812">Transmembrane</keyword>
<dbReference type="SMART" id="SM00974">
    <property type="entry name" value="T5orf172"/>
    <property type="match status" value="1"/>
</dbReference>
<feature type="coiled-coil region" evidence="1">
    <location>
        <begin position="64"/>
        <end position="91"/>
    </location>
</feature>
<dbReference type="InterPro" id="IPR025280">
    <property type="entry name" value="SNIPE"/>
</dbReference>
<keyword evidence="5" id="KW-1185">Reference proteome</keyword>
<dbReference type="Pfam" id="PF13250">
    <property type="entry name" value="SNIPE"/>
    <property type="match status" value="1"/>
</dbReference>
<keyword evidence="2" id="KW-1133">Transmembrane helix</keyword>
<evidence type="ECO:0000313" key="4">
    <source>
        <dbReference type="EMBL" id="RNJ51890.1"/>
    </source>
</evidence>
<keyword evidence="2" id="KW-0472">Membrane</keyword>